<comment type="caution">
    <text evidence="2">The sequence shown here is derived from an EMBL/GenBank/DDBJ whole genome shotgun (WGS) entry which is preliminary data.</text>
</comment>
<evidence type="ECO:0000256" key="1">
    <source>
        <dbReference type="SAM" id="Phobius"/>
    </source>
</evidence>
<sequence>MSKKNSYLPFALGFINILLFILGVSLVISIFLTVFNVTEINLFNLGTISLKPDMVNTSILVSALSFINSFIILFVLFCVRQFFQNIIHEQIFTSYNVKLANRISISLFIASFLGDGILTLNGYSFLNLTFMVTALVVWTIGKVLEKANEIAEENEFTI</sequence>
<dbReference type="InterPro" id="IPR021354">
    <property type="entry name" value="DUF2975"/>
</dbReference>
<evidence type="ECO:0000313" key="2">
    <source>
        <dbReference type="EMBL" id="EJG87385.1"/>
    </source>
</evidence>
<accession>J1SCL8</accession>
<dbReference type="RefSeq" id="WP_004252281.1">
    <property type="nucleotide sequence ID" value="NZ_ALCH01000004.1"/>
</dbReference>
<evidence type="ECO:0000313" key="3">
    <source>
        <dbReference type="Proteomes" id="UP000010312"/>
    </source>
</evidence>
<name>J1SCL8_9STRE</name>
<protein>
    <recommendedName>
        <fullName evidence="4">DUF2975 domain-containing protein</fullName>
    </recommendedName>
</protein>
<dbReference type="PATRIC" id="fig|1159208.3.peg.894"/>
<keyword evidence="1" id="KW-1133">Transmembrane helix</keyword>
<dbReference type="Pfam" id="PF11188">
    <property type="entry name" value="DUF2975"/>
    <property type="match status" value="1"/>
</dbReference>
<keyword evidence="1" id="KW-0812">Transmembrane</keyword>
<organism evidence="2 3">
    <name type="scientific">Streptococcus infantis SPAR10</name>
    <dbReference type="NCBI Taxonomy" id="1159208"/>
    <lineage>
        <taxon>Bacteria</taxon>
        <taxon>Bacillati</taxon>
        <taxon>Bacillota</taxon>
        <taxon>Bacilli</taxon>
        <taxon>Lactobacillales</taxon>
        <taxon>Streptococcaceae</taxon>
        <taxon>Streptococcus</taxon>
    </lineage>
</organism>
<dbReference type="EMBL" id="ALCH01000004">
    <property type="protein sequence ID" value="EJG87385.1"/>
    <property type="molecule type" value="Genomic_DNA"/>
</dbReference>
<feature type="transmembrane region" description="Helical" evidence="1">
    <location>
        <begin position="55"/>
        <end position="79"/>
    </location>
</feature>
<feature type="transmembrane region" description="Helical" evidence="1">
    <location>
        <begin position="7"/>
        <end position="35"/>
    </location>
</feature>
<reference evidence="2 3" key="1">
    <citation type="submission" date="2012-05" db="EMBL/GenBank/DDBJ databases">
        <title>Genomic Sequence of Streptococcus mitis SPAR10.</title>
        <authorList>
            <person name="Chancey S."/>
            <person name="Kumar N."/>
            <person name="Sengamalay N."/>
            <person name="Matthews C."/>
            <person name="Hine E."/>
            <person name="Pallavajjal A."/>
            <person name="Abolude O."/>
            <person name="Daugherty S.C."/>
            <person name="Parankush S.P."/>
            <person name="Sadzewicz L."/>
            <person name="Tallon L.J."/>
            <person name="Farley M.M."/>
            <person name="Baughman W."/>
            <person name="McGee L."/>
            <person name="Stephens D.S."/>
            <person name="Tettelin H."/>
        </authorList>
    </citation>
    <scope>NUCLEOTIDE SEQUENCE [LARGE SCALE GENOMIC DNA]</scope>
    <source>
        <strain evidence="2 3">SPAR10</strain>
    </source>
</reference>
<dbReference type="OrthoDB" id="2224011at2"/>
<dbReference type="AlphaFoldDB" id="J1SCL8"/>
<proteinExistence type="predicted"/>
<gene>
    <name evidence="2" type="ORF">SPAR10_0957</name>
</gene>
<dbReference type="Proteomes" id="UP000010312">
    <property type="component" value="Unassembled WGS sequence"/>
</dbReference>
<keyword evidence="1" id="KW-0472">Membrane</keyword>
<evidence type="ECO:0008006" key="4">
    <source>
        <dbReference type="Google" id="ProtNLM"/>
    </source>
</evidence>
<feature type="transmembrane region" description="Helical" evidence="1">
    <location>
        <begin position="99"/>
        <end position="118"/>
    </location>
</feature>